<protein>
    <submittedName>
        <fullName evidence="1">Uncharacterized protein</fullName>
    </submittedName>
</protein>
<evidence type="ECO:0000313" key="1">
    <source>
        <dbReference type="EMBL" id="QCD93181.1"/>
    </source>
</evidence>
<name>A0A4D6LXT8_VIGUN</name>
<sequence>MSGGVAGGPSLWTRSVIDANGTYPGSGWVITLCGQNSAKFGNHHRCKPPRAPMSLT</sequence>
<dbReference type="Proteomes" id="UP000501690">
    <property type="component" value="Linkage Group LG5"/>
</dbReference>
<proteinExistence type="predicted"/>
<reference evidence="1 2" key="1">
    <citation type="submission" date="2019-04" db="EMBL/GenBank/DDBJ databases">
        <title>An improved genome assembly and genetic linkage map for asparagus bean, Vigna unguiculata ssp. sesquipedialis.</title>
        <authorList>
            <person name="Xia Q."/>
            <person name="Zhang R."/>
            <person name="Dong Y."/>
        </authorList>
    </citation>
    <scope>NUCLEOTIDE SEQUENCE [LARGE SCALE GENOMIC DNA]</scope>
    <source>
        <tissue evidence="1">Leaf</tissue>
    </source>
</reference>
<dbReference type="EMBL" id="CP039349">
    <property type="protein sequence ID" value="QCD93181.1"/>
    <property type="molecule type" value="Genomic_DNA"/>
</dbReference>
<organism evidence="1 2">
    <name type="scientific">Vigna unguiculata</name>
    <name type="common">Cowpea</name>
    <dbReference type="NCBI Taxonomy" id="3917"/>
    <lineage>
        <taxon>Eukaryota</taxon>
        <taxon>Viridiplantae</taxon>
        <taxon>Streptophyta</taxon>
        <taxon>Embryophyta</taxon>
        <taxon>Tracheophyta</taxon>
        <taxon>Spermatophyta</taxon>
        <taxon>Magnoliopsida</taxon>
        <taxon>eudicotyledons</taxon>
        <taxon>Gunneridae</taxon>
        <taxon>Pentapetalae</taxon>
        <taxon>rosids</taxon>
        <taxon>fabids</taxon>
        <taxon>Fabales</taxon>
        <taxon>Fabaceae</taxon>
        <taxon>Papilionoideae</taxon>
        <taxon>50 kb inversion clade</taxon>
        <taxon>NPAAA clade</taxon>
        <taxon>indigoferoid/millettioid clade</taxon>
        <taxon>Phaseoleae</taxon>
        <taxon>Vigna</taxon>
    </lineage>
</organism>
<accession>A0A4D6LXT8</accession>
<dbReference type="AlphaFoldDB" id="A0A4D6LXT8"/>
<keyword evidence="2" id="KW-1185">Reference proteome</keyword>
<evidence type="ECO:0000313" key="2">
    <source>
        <dbReference type="Proteomes" id="UP000501690"/>
    </source>
</evidence>
<gene>
    <name evidence="1" type="ORF">DEO72_LG5g1253</name>
</gene>